<accession>A0ABR4NC24</accession>
<evidence type="ECO:0000256" key="4">
    <source>
        <dbReference type="PROSITE-ProRule" id="PRU00146"/>
    </source>
</evidence>
<dbReference type="SMART" id="SM00396">
    <property type="entry name" value="ZnF_UBR1"/>
    <property type="match status" value="1"/>
</dbReference>
<evidence type="ECO:0000259" key="8">
    <source>
        <dbReference type="PROSITE" id="PS51157"/>
    </source>
</evidence>
<keyword evidence="2 4" id="KW-0863">Zinc-finger</keyword>
<proteinExistence type="predicted"/>
<organism evidence="9 10">
    <name type="scientific">Polyrhizophydium stewartii</name>
    <dbReference type="NCBI Taxonomy" id="2732419"/>
    <lineage>
        <taxon>Eukaryota</taxon>
        <taxon>Fungi</taxon>
        <taxon>Fungi incertae sedis</taxon>
        <taxon>Chytridiomycota</taxon>
        <taxon>Chytridiomycota incertae sedis</taxon>
        <taxon>Chytridiomycetes</taxon>
        <taxon>Rhizophydiales</taxon>
        <taxon>Rhizophydiales incertae sedis</taxon>
        <taxon>Polyrhizophydium</taxon>
    </lineage>
</organism>
<dbReference type="PANTHER" id="PTHR13513">
    <property type="entry name" value="E3 UBIQUITIN-PROTEIN LIGASE UBR7"/>
    <property type="match status" value="1"/>
</dbReference>
<dbReference type="CDD" id="cd15542">
    <property type="entry name" value="PHD_UBR7"/>
    <property type="match status" value="1"/>
</dbReference>
<feature type="region of interest" description="Disordered" evidence="6">
    <location>
        <begin position="204"/>
        <end position="237"/>
    </location>
</feature>
<evidence type="ECO:0000313" key="9">
    <source>
        <dbReference type="EMBL" id="KAL2917070.1"/>
    </source>
</evidence>
<protein>
    <recommendedName>
        <fullName evidence="11">UBR-type domain-containing protein</fullName>
    </recommendedName>
</protein>
<dbReference type="Gene3D" id="3.30.40.10">
    <property type="entry name" value="Zinc/RING finger domain, C3HC4 (zinc finger)"/>
    <property type="match status" value="1"/>
</dbReference>
<dbReference type="InterPro" id="IPR003126">
    <property type="entry name" value="Znf_UBR"/>
</dbReference>
<evidence type="ECO:0000259" key="7">
    <source>
        <dbReference type="PROSITE" id="PS50016"/>
    </source>
</evidence>
<dbReference type="InterPro" id="IPR040204">
    <property type="entry name" value="UBR7"/>
</dbReference>
<sequence length="354" mass="38858">MAAHGNVSRSFVKQKVYSCRTCAAAVGGPVGVCYGCFVSCHTTHDVVELFDCRGFRCDCGTARLAAVPCELDPKGTKAGEFNDAGAAESSADVESRHLVPHNSYNHNFDGVFCVCREVYDPDREEGTMFQCVACQDWFHDRCIGEMPGEDDFEEFVCSKCASEHAFLMRYAQDARMFVRKAADADDAGEAGGIRTPSVAAGSKRALDAGGADPGAGSDSTVCSMPEGGDGDSAEGTPPRNLFAVDGWRERICKCSACADMYRRHRLGFLVDAEATFQPPPDADAGKSLLDAGMQQLNEIDRVRAIDGIRAYNKFKDRLMEFLRGFGSEGKVVCKEDIERFFEEQNEMRRKRMRR</sequence>
<dbReference type="CDD" id="cd19677">
    <property type="entry name" value="UBR-box_UBR7"/>
    <property type="match status" value="1"/>
</dbReference>
<comment type="caution">
    <text evidence="9">The sequence shown here is derived from an EMBL/GenBank/DDBJ whole genome shotgun (WGS) entry which is preliminary data.</text>
</comment>
<evidence type="ECO:0000256" key="2">
    <source>
        <dbReference type="ARBA" id="ARBA00022771"/>
    </source>
</evidence>
<dbReference type="InterPro" id="IPR019787">
    <property type="entry name" value="Znf_PHD-finger"/>
</dbReference>
<evidence type="ECO:0000256" key="3">
    <source>
        <dbReference type="ARBA" id="ARBA00022833"/>
    </source>
</evidence>
<keyword evidence="10" id="KW-1185">Reference proteome</keyword>
<evidence type="ECO:0000313" key="10">
    <source>
        <dbReference type="Proteomes" id="UP001527925"/>
    </source>
</evidence>
<evidence type="ECO:0008006" key="11">
    <source>
        <dbReference type="Google" id="ProtNLM"/>
    </source>
</evidence>
<evidence type="ECO:0000256" key="1">
    <source>
        <dbReference type="ARBA" id="ARBA00022723"/>
    </source>
</evidence>
<evidence type="ECO:0000256" key="5">
    <source>
        <dbReference type="PROSITE-ProRule" id="PRU00508"/>
    </source>
</evidence>
<feature type="zinc finger region" description="UBR-type" evidence="5">
    <location>
        <begin position="1"/>
        <end position="74"/>
    </location>
</feature>
<dbReference type="SUPFAM" id="SSF57903">
    <property type="entry name" value="FYVE/PHD zinc finger"/>
    <property type="match status" value="1"/>
</dbReference>
<feature type="domain" description="UBR-type" evidence="8">
    <location>
        <begin position="1"/>
        <end position="74"/>
    </location>
</feature>
<dbReference type="InterPro" id="IPR011011">
    <property type="entry name" value="Znf_FYVE_PHD"/>
</dbReference>
<dbReference type="Pfam" id="PF02207">
    <property type="entry name" value="zf-UBR"/>
    <property type="match status" value="1"/>
</dbReference>
<dbReference type="PROSITE" id="PS51157">
    <property type="entry name" value="ZF_UBR"/>
    <property type="match status" value="1"/>
</dbReference>
<feature type="compositionally biased region" description="Low complexity" evidence="6">
    <location>
        <begin position="207"/>
        <end position="218"/>
    </location>
</feature>
<dbReference type="InterPro" id="IPR001965">
    <property type="entry name" value="Znf_PHD"/>
</dbReference>
<dbReference type="PANTHER" id="PTHR13513:SF9">
    <property type="entry name" value="E3 UBIQUITIN-PROTEIN LIGASE UBR7-RELATED"/>
    <property type="match status" value="1"/>
</dbReference>
<evidence type="ECO:0000256" key="6">
    <source>
        <dbReference type="SAM" id="MobiDB-lite"/>
    </source>
</evidence>
<dbReference type="EMBL" id="JADGIZ020000013">
    <property type="protein sequence ID" value="KAL2917070.1"/>
    <property type="molecule type" value="Genomic_DNA"/>
</dbReference>
<dbReference type="Proteomes" id="UP001527925">
    <property type="component" value="Unassembled WGS sequence"/>
</dbReference>
<keyword evidence="3" id="KW-0862">Zinc</keyword>
<dbReference type="InterPro" id="IPR047506">
    <property type="entry name" value="UBR7-like_UBR-box"/>
</dbReference>
<feature type="domain" description="PHD-type" evidence="7">
    <location>
        <begin position="110"/>
        <end position="163"/>
    </location>
</feature>
<dbReference type="PROSITE" id="PS50016">
    <property type="entry name" value="ZF_PHD_2"/>
    <property type="match status" value="1"/>
</dbReference>
<name>A0ABR4NC24_9FUNG</name>
<dbReference type="InterPro" id="IPR019786">
    <property type="entry name" value="Zinc_finger_PHD-type_CS"/>
</dbReference>
<keyword evidence="1" id="KW-0479">Metal-binding</keyword>
<dbReference type="InterPro" id="IPR013083">
    <property type="entry name" value="Znf_RING/FYVE/PHD"/>
</dbReference>
<gene>
    <name evidence="9" type="ORF">HK105_203502</name>
</gene>
<dbReference type="PROSITE" id="PS01359">
    <property type="entry name" value="ZF_PHD_1"/>
    <property type="match status" value="1"/>
</dbReference>
<dbReference type="SMART" id="SM00249">
    <property type="entry name" value="PHD"/>
    <property type="match status" value="1"/>
</dbReference>
<reference evidence="9 10" key="1">
    <citation type="submission" date="2023-09" db="EMBL/GenBank/DDBJ databases">
        <title>Pangenome analysis of Batrachochytrium dendrobatidis and related Chytrids.</title>
        <authorList>
            <person name="Yacoub M.N."/>
            <person name="Stajich J.E."/>
            <person name="James T.Y."/>
        </authorList>
    </citation>
    <scope>NUCLEOTIDE SEQUENCE [LARGE SCALE GENOMIC DNA]</scope>
    <source>
        <strain evidence="9 10">JEL0888</strain>
    </source>
</reference>
<dbReference type="Pfam" id="PF00628">
    <property type="entry name" value="PHD"/>
    <property type="match status" value="1"/>
</dbReference>